<proteinExistence type="inferred from homology"/>
<dbReference type="AlphaFoldDB" id="A0A1G2CS62"/>
<evidence type="ECO:0000313" key="10">
    <source>
        <dbReference type="EMBL" id="OGZ04216.1"/>
    </source>
</evidence>
<comment type="caution">
    <text evidence="10">The sequence shown here is derived from an EMBL/GenBank/DDBJ whole genome shotgun (WGS) entry which is preliminary data.</text>
</comment>
<evidence type="ECO:0000256" key="2">
    <source>
        <dbReference type="ARBA" id="ARBA00008445"/>
    </source>
</evidence>
<evidence type="ECO:0000256" key="7">
    <source>
        <dbReference type="ARBA" id="ARBA00023010"/>
    </source>
</evidence>
<organism evidence="10 11">
    <name type="scientific">Candidatus Lloydbacteria bacterium RIFCSPHIGHO2_01_FULL_41_20</name>
    <dbReference type="NCBI Taxonomy" id="1798657"/>
    <lineage>
        <taxon>Bacteria</taxon>
        <taxon>Candidatus Lloydiibacteriota</taxon>
    </lineage>
</organism>
<dbReference type="GO" id="GO:0009306">
    <property type="term" value="P:protein secretion"/>
    <property type="evidence" value="ECO:0007669"/>
    <property type="project" value="UniProtKB-UniRule"/>
</dbReference>
<evidence type="ECO:0000256" key="9">
    <source>
        <dbReference type="RuleBase" id="RU365087"/>
    </source>
</evidence>
<evidence type="ECO:0000256" key="5">
    <source>
        <dbReference type="ARBA" id="ARBA00022927"/>
    </source>
</evidence>
<keyword evidence="4 9" id="KW-0812">Transmembrane</keyword>
<comment type="caution">
    <text evidence="9">Lacks conserved residue(s) required for the propagation of feature annotation.</text>
</comment>
<dbReference type="Pfam" id="PF03840">
    <property type="entry name" value="SecG"/>
    <property type="match status" value="1"/>
</dbReference>
<evidence type="ECO:0000256" key="8">
    <source>
        <dbReference type="ARBA" id="ARBA00023136"/>
    </source>
</evidence>
<keyword evidence="8 9" id="KW-0472">Membrane</keyword>
<reference evidence="10 11" key="1">
    <citation type="journal article" date="2016" name="Nat. Commun.">
        <title>Thousands of microbial genomes shed light on interconnected biogeochemical processes in an aquifer system.</title>
        <authorList>
            <person name="Anantharaman K."/>
            <person name="Brown C.T."/>
            <person name="Hug L.A."/>
            <person name="Sharon I."/>
            <person name="Castelle C.J."/>
            <person name="Probst A.J."/>
            <person name="Thomas B.C."/>
            <person name="Singh A."/>
            <person name="Wilkins M.J."/>
            <person name="Karaoz U."/>
            <person name="Brodie E.L."/>
            <person name="Williams K.H."/>
            <person name="Hubbard S.S."/>
            <person name="Banfield J.F."/>
        </authorList>
    </citation>
    <scope>NUCLEOTIDE SEQUENCE [LARGE SCALE GENOMIC DNA]</scope>
</reference>
<evidence type="ECO:0000256" key="1">
    <source>
        <dbReference type="ARBA" id="ARBA00004141"/>
    </source>
</evidence>
<name>A0A1G2CS62_9BACT</name>
<dbReference type="PRINTS" id="PR01651">
    <property type="entry name" value="SECGEXPORT"/>
</dbReference>
<dbReference type="GO" id="GO:0005886">
    <property type="term" value="C:plasma membrane"/>
    <property type="evidence" value="ECO:0007669"/>
    <property type="project" value="UniProtKB-SubCell"/>
</dbReference>
<dbReference type="NCBIfam" id="TIGR00810">
    <property type="entry name" value="secG"/>
    <property type="match status" value="1"/>
</dbReference>
<comment type="function">
    <text evidence="9">Involved in protein export. Participates in an early event of protein translocation.</text>
</comment>
<keyword evidence="6 9" id="KW-1133">Transmembrane helix</keyword>
<comment type="subcellular location">
    <subcellularLocation>
        <location evidence="9">Cell membrane</location>
        <topology evidence="9">Multi-pass membrane protein</topology>
    </subcellularLocation>
    <subcellularLocation>
        <location evidence="1">Membrane</location>
        <topology evidence="1">Multi-pass membrane protein</topology>
    </subcellularLocation>
</comment>
<protein>
    <recommendedName>
        <fullName evidence="9">Protein-export membrane protein SecG</fullName>
    </recommendedName>
</protein>
<keyword evidence="5 9" id="KW-0653">Protein transport</keyword>
<keyword evidence="9" id="KW-1003">Cell membrane</keyword>
<dbReference type="Proteomes" id="UP000178841">
    <property type="component" value="Unassembled WGS sequence"/>
</dbReference>
<dbReference type="InterPro" id="IPR004692">
    <property type="entry name" value="SecG"/>
</dbReference>
<feature type="transmembrane region" description="Helical" evidence="9">
    <location>
        <begin position="51"/>
        <end position="73"/>
    </location>
</feature>
<evidence type="ECO:0000313" key="11">
    <source>
        <dbReference type="Proteomes" id="UP000178841"/>
    </source>
</evidence>
<dbReference type="GO" id="GO:0015450">
    <property type="term" value="F:protein-transporting ATPase activity"/>
    <property type="evidence" value="ECO:0007669"/>
    <property type="project" value="UniProtKB-UniRule"/>
</dbReference>
<evidence type="ECO:0000256" key="6">
    <source>
        <dbReference type="ARBA" id="ARBA00022989"/>
    </source>
</evidence>
<dbReference type="STRING" id="1798657.A2648_01365"/>
<accession>A0A1G2CS62</accession>
<evidence type="ECO:0000256" key="3">
    <source>
        <dbReference type="ARBA" id="ARBA00022448"/>
    </source>
</evidence>
<keyword evidence="7 9" id="KW-0811">Translocation</keyword>
<comment type="similarity">
    <text evidence="2 9">Belongs to the SecG family.</text>
</comment>
<sequence length="74" mass="7646">MTTALPYIQIVLSALLIGAILLQQTSSNAGGALGGSDALGSYHTRRGAEKVLFNSTVILAILFAISALVALFLK</sequence>
<dbReference type="EMBL" id="MHLH01000010">
    <property type="protein sequence ID" value="OGZ04216.1"/>
    <property type="molecule type" value="Genomic_DNA"/>
</dbReference>
<evidence type="ECO:0000256" key="4">
    <source>
        <dbReference type="ARBA" id="ARBA00022692"/>
    </source>
</evidence>
<keyword evidence="3 9" id="KW-0813">Transport</keyword>
<gene>
    <name evidence="10" type="ORF">A2648_01365</name>
</gene>